<evidence type="ECO:0000256" key="1">
    <source>
        <dbReference type="RuleBase" id="RU363099"/>
    </source>
</evidence>
<sequence>MASFFSSVPKHRLGGGLVAVALILAMAAVPASARRRPVRMRFYMHDIVGGPGQTSMVVVKGPGPQNPSMAAGNNFGDTVVVDDVVTEAPSVASKEVGRAQGTYMLASMVRPVFVVSITVVLTSGPCNGSTIVVAGRDDTSEEVRELAVVGGTGQLRRAAGHVLWRTAKVESKLHAVLELDVHASVPAAAGSCRSDPLLIDQRSTLEHNSIDRYYREI</sequence>
<comment type="subunit">
    <text evidence="1">Homodimer.</text>
</comment>
<comment type="similarity">
    <text evidence="1">Belongs to the plant dirigent protein family.</text>
</comment>
<dbReference type="EMBL" id="JAAALK010000282">
    <property type="protein sequence ID" value="KAG8081279.1"/>
    <property type="molecule type" value="Genomic_DNA"/>
</dbReference>
<dbReference type="InterPro" id="IPR004265">
    <property type="entry name" value="Dirigent"/>
</dbReference>
<protein>
    <recommendedName>
        <fullName evidence="1">Dirigent protein</fullName>
    </recommendedName>
</protein>
<keyword evidence="1" id="KW-0052">Apoplast</keyword>
<reference evidence="2" key="2">
    <citation type="submission" date="2021-02" db="EMBL/GenBank/DDBJ databases">
        <authorList>
            <person name="Kimball J.A."/>
            <person name="Haas M.W."/>
            <person name="Macchietto M."/>
            <person name="Kono T."/>
            <person name="Duquette J."/>
            <person name="Shao M."/>
        </authorList>
    </citation>
    <scope>NUCLEOTIDE SEQUENCE</scope>
    <source>
        <tissue evidence="2">Fresh leaf tissue</tissue>
    </source>
</reference>
<gene>
    <name evidence="2" type="ORF">GUJ93_ZPchr0007g3424</name>
</gene>
<proteinExistence type="inferred from homology"/>
<comment type="subcellular location">
    <subcellularLocation>
        <location evidence="1">Secreted</location>
        <location evidence="1">Extracellular space</location>
        <location evidence="1">Apoplast</location>
    </subcellularLocation>
</comment>
<dbReference type="Pfam" id="PF03018">
    <property type="entry name" value="Dirigent"/>
    <property type="match status" value="1"/>
</dbReference>
<dbReference type="GO" id="GO:0048046">
    <property type="term" value="C:apoplast"/>
    <property type="evidence" value="ECO:0007669"/>
    <property type="project" value="UniProtKB-SubCell"/>
</dbReference>
<dbReference type="Proteomes" id="UP000729402">
    <property type="component" value="Unassembled WGS sequence"/>
</dbReference>
<accession>A0A8J5TGL5</accession>
<comment type="caution">
    <text evidence="2">The sequence shown here is derived from an EMBL/GenBank/DDBJ whole genome shotgun (WGS) entry which is preliminary data.</text>
</comment>
<name>A0A8J5TGL5_ZIZPA</name>
<dbReference type="OrthoDB" id="639824at2759"/>
<dbReference type="PANTHER" id="PTHR21495">
    <property type="entry name" value="NUCLEOPORIN-RELATED"/>
    <property type="match status" value="1"/>
</dbReference>
<dbReference type="AlphaFoldDB" id="A0A8J5TGL5"/>
<reference evidence="2" key="1">
    <citation type="journal article" date="2021" name="bioRxiv">
        <title>Whole Genome Assembly and Annotation of Northern Wild Rice, Zizania palustris L., Supports a Whole Genome Duplication in the Zizania Genus.</title>
        <authorList>
            <person name="Haas M."/>
            <person name="Kono T."/>
            <person name="Macchietto M."/>
            <person name="Millas R."/>
            <person name="McGilp L."/>
            <person name="Shao M."/>
            <person name="Duquette J."/>
            <person name="Hirsch C.N."/>
            <person name="Kimball J."/>
        </authorList>
    </citation>
    <scope>NUCLEOTIDE SEQUENCE</scope>
    <source>
        <tissue evidence="2">Fresh leaf tissue</tissue>
    </source>
</reference>
<comment type="function">
    <text evidence="1">Dirigent proteins impart stereoselectivity on the phenoxy radical-coupling reaction, yielding optically active lignans from two molecules of coniferyl alcohol in the biosynthesis of lignans, flavonolignans, and alkaloids and thus plays a central role in plant secondary metabolism.</text>
</comment>
<evidence type="ECO:0000313" key="3">
    <source>
        <dbReference type="Proteomes" id="UP000729402"/>
    </source>
</evidence>
<evidence type="ECO:0000313" key="2">
    <source>
        <dbReference type="EMBL" id="KAG8081279.1"/>
    </source>
</evidence>
<keyword evidence="3" id="KW-1185">Reference proteome</keyword>
<keyword evidence="1" id="KW-0964">Secreted</keyword>
<organism evidence="2 3">
    <name type="scientific">Zizania palustris</name>
    <name type="common">Northern wild rice</name>
    <dbReference type="NCBI Taxonomy" id="103762"/>
    <lineage>
        <taxon>Eukaryota</taxon>
        <taxon>Viridiplantae</taxon>
        <taxon>Streptophyta</taxon>
        <taxon>Embryophyta</taxon>
        <taxon>Tracheophyta</taxon>
        <taxon>Spermatophyta</taxon>
        <taxon>Magnoliopsida</taxon>
        <taxon>Liliopsida</taxon>
        <taxon>Poales</taxon>
        <taxon>Poaceae</taxon>
        <taxon>BOP clade</taxon>
        <taxon>Oryzoideae</taxon>
        <taxon>Oryzeae</taxon>
        <taxon>Zizaniinae</taxon>
        <taxon>Zizania</taxon>
    </lineage>
</organism>